<dbReference type="Proteomes" id="UP000233534">
    <property type="component" value="Chromosome"/>
</dbReference>
<dbReference type="EC" id="4.1.1.20" evidence="10 12"/>
<dbReference type="SUPFAM" id="SSF51419">
    <property type="entry name" value="PLP-binding barrel"/>
    <property type="match status" value="1"/>
</dbReference>
<dbReference type="FunFam" id="3.20.20.10:FF:000003">
    <property type="entry name" value="Diaminopimelate decarboxylase"/>
    <property type="match status" value="1"/>
</dbReference>
<evidence type="ECO:0000256" key="13">
    <source>
        <dbReference type="PIRSR" id="PIRSR600183-50"/>
    </source>
</evidence>
<dbReference type="GO" id="GO:0008836">
    <property type="term" value="F:diaminopimelate decarboxylase activity"/>
    <property type="evidence" value="ECO:0007669"/>
    <property type="project" value="UniProtKB-UniRule"/>
</dbReference>
<evidence type="ECO:0000256" key="2">
    <source>
        <dbReference type="ARBA" id="ARBA00022605"/>
    </source>
</evidence>
<dbReference type="SUPFAM" id="SSF50621">
    <property type="entry name" value="Alanine racemase C-terminal domain-like"/>
    <property type="match status" value="1"/>
</dbReference>
<dbReference type="Gene3D" id="3.20.20.10">
    <property type="entry name" value="Alanine racemase"/>
    <property type="match status" value="1"/>
</dbReference>
<evidence type="ECO:0000256" key="5">
    <source>
        <dbReference type="ARBA" id="ARBA00023154"/>
    </source>
</evidence>
<keyword evidence="6 12" id="KW-0456">Lyase</keyword>
<comment type="similarity">
    <text evidence="9 12">Belongs to the Orn/Lys/Arg decarboxylase class-II family. LysA subfamily.</text>
</comment>
<accession>A0A2K9EIQ4</accession>
<dbReference type="KEGG" id="hsc:HVS_09620"/>
<dbReference type="PANTHER" id="PTHR43727">
    <property type="entry name" value="DIAMINOPIMELATE DECARBOXYLASE"/>
    <property type="match status" value="1"/>
</dbReference>
<evidence type="ECO:0000256" key="7">
    <source>
        <dbReference type="ARBA" id="ARBA00050464"/>
    </source>
</evidence>
<dbReference type="Pfam" id="PF02784">
    <property type="entry name" value="Orn_Arg_deC_N"/>
    <property type="match status" value="1"/>
</dbReference>
<feature type="domain" description="Orn/DAP/Arg decarboxylase 2 N-terminal" evidence="16">
    <location>
        <begin position="48"/>
        <end position="304"/>
    </location>
</feature>
<dbReference type="EMBL" id="CP025197">
    <property type="protein sequence ID" value="AUG57823.1"/>
    <property type="molecule type" value="Genomic_DNA"/>
</dbReference>
<dbReference type="InterPro" id="IPR022644">
    <property type="entry name" value="De-COase2_N"/>
</dbReference>
<name>A0A2K9EIQ4_9FIRM</name>
<dbReference type="UniPathway" id="UPA00034">
    <property type="reaction ID" value="UER00027"/>
</dbReference>
<comment type="function">
    <text evidence="12">Specifically catalyzes the decarboxylation of meso-diaminopimelate (meso-DAP) to L-lysine.</text>
</comment>
<keyword evidence="2 12" id="KW-0028">Amino-acid biosynthesis</keyword>
<organism evidence="17 18">
    <name type="scientific">Acetivibrio saccincola</name>
    <dbReference type="NCBI Taxonomy" id="1677857"/>
    <lineage>
        <taxon>Bacteria</taxon>
        <taxon>Bacillati</taxon>
        <taxon>Bacillota</taxon>
        <taxon>Clostridia</taxon>
        <taxon>Eubacteriales</taxon>
        <taxon>Oscillospiraceae</taxon>
        <taxon>Acetivibrio</taxon>
    </lineage>
</organism>
<feature type="binding site" evidence="12">
    <location>
        <position position="337"/>
    </location>
    <ligand>
        <name>substrate</name>
    </ligand>
</feature>
<dbReference type="InterPro" id="IPR009006">
    <property type="entry name" value="Ala_racemase/Decarboxylase_C"/>
</dbReference>
<sequence>MEGCEKMFVSKAVNINEKNHLEIGGCDCLDLVNTYGTPLYVMDEALFRENCRRYKNAIEKYYDGKGLVVYASKALCTTAICKIIEQEGLGLDVVSGGELYTAITAGFPMERVYFHGNNKTYEELMLAIENNVGRIVIDNKEELVMVHEIAYKSGKKVNVSFRVKPGIDTNTHEFISTGQIDSKFGMAIENGEAFEIISKALKLSNLNVMSLHCHIGSQLFDLELFKLAAKVMLEFVAELKEKLNIEIGELNLGGGFGVKYTKEDEEIDYDSFIGAVSEVVKGVCSQKGIKVPKIVIEPGRSIAAPAGITLYRVGSVKEIKNVRKYVAVDGGMTDNPRYAMYQAKYDAVIVDRPDAPRTEKVTIAGKCCESGDILIKDIMLPEVKSGDVLAVFTTGAYNYSMSSNYNRIPRPPIVLVKDAKARIIVKREDYGDVIRNDIIPEDL</sequence>
<keyword evidence="4 12" id="KW-0663">Pyridoxal phosphate</keyword>
<evidence type="ECO:0000259" key="15">
    <source>
        <dbReference type="Pfam" id="PF00278"/>
    </source>
</evidence>
<feature type="binding site" evidence="12">
    <location>
        <position position="369"/>
    </location>
    <ligand>
        <name>substrate</name>
    </ligand>
</feature>
<dbReference type="GO" id="GO:0009089">
    <property type="term" value="P:lysine biosynthetic process via diaminopimelate"/>
    <property type="evidence" value="ECO:0007669"/>
    <property type="project" value="UniProtKB-UniRule"/>
</dbReference>
<feature type="binding site" evidence="12">
    <location>
        <position position="300"/>
    </location>
    <ligand>
        <name>substrate</name>
    </ligand>
</feature>
<evidence type="ECO:0000313" key="17">
    <source>
        <dbReference type="EMBL" id="AUG57823.1"/>
    </source>
</evidence>
<feature type="modified residue" description="N6-(pyridoxal phosphate)lysine" evidence="12 13">
    <location>
        <position position="73"/>
    </location>
</feature>
<feature type="binding site" evidence="12">
    <location>
        <position position="255"/>
    </location>
    <ligand>
        <name>pyridoxal 5'-phosphate</name>
        <dbReference type="ChEBI" id="CHEBI:597326"/>
    </ligand>
</feature>
<evidence type="ECO:0000256" key="10">
    <source>
        <dbReference type="ARBA" id="ARBA00066427"/>
    </source>
</evidence>
<evidence type="ECO:0000313" key="18">
    <source>
        <dbReference type="Proteomes" id="UP000233534"/>
    </source>
</evidence>
<dbReference type="PRINTS" id="PR01181">
    <property type="entry name" value="DAPDCRBXLASE"/>
</dbReference>
<proteinExistence type="inferred from homology"/>
<keyword evidence="3 12" id="KW-0210">Decarboxylase</keyword>
<dbReference type="CDD" id="cd06828">
    <property type="entry name" value="PLPDE_III_DapDC"/>
    <property type="match status" value="1"/>
</dbReference>
<protein>
    <recommendedName>
        <fullName evidence="11 12">Diaminopimelate decarboxylase</fullName>
        <shortName evidence="12">DAP decarboxylase</shortName>
        <shortName evidence="12">DAPDC</shortName>
        <ecNumber evidence="10 12">4.1.1.20</ecNumber>
    </recommendedName>
</protein>
<evidence type="ECO:0000256" key="3">
    <source>
        <dbReference type="ARBA" id="ARBA00022793"/>
    </source>
</evidence>
<evidence type="ECO:0000256" key="11">
    <source>
        <dbReference type="ARBA" id="ARBA00074972"/>
    </source>
</evidence>
<comment type="subunit">
    <text evidence="12">Homodimer.</text>
</comment>
<dbReference type="PRINTS" id="PR01179">
    <property type="entry name" value="ODADCRBXLASE"/>
</dbReference>
<dbReference type="GO" id="GO:0030170">
    <property type="term" value="F:pyridoxal phosphate binding"/>
    <property type="evidence" value="ECO:0007669"/>
    <property type="project" value="UniProtKB-UniRule"/>
</dbReference>
<comment type="catalytic activity">
    <reaction evidence="7 12 14">
        <text>meso-2,6-diaminopimelate + H(+) = L-lysine + CO2</text>
        <dbReference type="Rhea" id="RHEA:15101"/>
        <dbReference type="ChEBI" id="CHEBI:15378"/>
        <dbReference type="ChEBI" id="CHEBI:16526"/>
        <dbReference type="ChEBI" id="CHEBI:32551"/>
        <dbReference type="ChEBI" id="CHEBI:57791"/>
        <dbReference type="EC" id="4.1.1.20"/>
    </reaction>
</comment>
<evidence type="ECO:0000256" key="1">
    <source>
        <dbReference type="ARBA" id="ARBA00001933"/>
    </source>
</evidence>
<evidence type="ECO:0000259" key="16">
    <source>
        <dbReference type="Pfam" id="PF02784"/>
    </source>
</evidence>
<evidence type="ECO:0000256" key="4">
    <source>
        <dbReference type="ARBA" id="ARBA00022898"/>
    </source>
</evidence>
<reference evidence="17 18" key="1">
    <citation type="submission" date="2017-12" db="EMBL/GenBank/DDBJ databases">
        <title>Complete genome sequence of Herbivorax saccincola GGR1, a novel Cellulosome-producing hydrolytic bacterium in a thermophilic biogas plant, established by Illumina and Nanopore MinION sequencing.</title>
        <authorList>
            <person name="Pechtl A."/>
            <person name="Ruckert C."/>
            <person name="Koeck D.E."/>
            <person name="Maus I."/>
            <person name="Winkler A."/>
            <person name="Kalinowski J."/>
            <person name="Puhler A."/>
            <person name="Schwarz W.W."/>
            <person name="Zverlov V.V."/>
            <person name="Schluter A."/>
            <person name="Liebl W."/>
        </authorList>
    </citation>
    <scope>NUCLEOTIDE SEQUENCE [LARGE SCALE GENOMIC DNA]</scope>
    <source>
        <strain evidence="18">SR1</strain>
    </source>
</reference>
<dbReference type="HAMAP" id="MF_02120">
    <property type="entry name" value="LysA"/>
    <property type="match status" value="1"/>
</dbReference>
<gene>
    <name evidence="12 17" type="primary">lysA</name>
    <name evidence="17" type="ORF">HVS_09620</name>
</gene>
<comment type="cofactor">
    <cofactor evidence="1 12 13 14">
        <name>pyridoxal 5'-phosphate</name>
        <dbReference type="ChEBI" id="CHEBI:597326"/>
    </cofactor>
</comment>
<feature type="active site" description="Proton donor" evidence="13">
    <location>
        <position position="368"/>
    </location>
</feature>
<feature type="binding site" evidence="12">
    <location>
        <position position="341"/>
    </location>
    <ligand>
        <name>substrate</name>
    </ligand>
</feature>
<evidence type="ECO:0000256" key="6">
    <source>
        <dbReference type="ARBA" id="ARBA00023239"/>
    </source>
</evidence>
<dbReference type="InterPro" id="IPR029066">
    <property type="entry name" value="PLP-binding_barrel"/>
</dbReference>
<dbReference type="AlphaFoldDB" id="A0A2K9EIQ4"/>
<dbReference type="FunFam" id="2.40.37.10:FF:000003">
    <property type="entry name" value="Diaminopimelate decarboxylase"/>
    <property type="match status" value="1"/>
</dbReference>
<keyword evidence="18" id="KW-1185">Reference proteome</keyword>
<feature type="binding site" evidence="12">
    <location>
        <position position="397"/>
    </location>
    <ligand>
        <name>substrate</name>
    </ligand>
</feature>
<dbReference type="InterPro" id="IPR000183">
    <property type="entry name" value="Orn/DAP/Arg_de-COase"/>
</dbReference>
<keyword evidence="5 12" id="KW-0457">Lysine biosynthesis</keyword>
<feature type="binding site" evidence="12">
    <location>
        <begin position="297"/>
        <end position="300"/>
    </location>
    <ligand>
        <name>pyridoxal 5'-phosphate</name>
        <dbReference type="ChEBI" id="CHEBI:597326"/>
    </ligand>
</feature>
<feature type="domain" description="Orn/DAP/Arg decarboxylase 2 C-terminal" evidence="15">
    <location>
        <begin position="43"/>
        <end position="395"/>
    </location>
</feature>
<comment type="pathway">
    <text evidence="8 12 14">Amino-acid biosynthesis; L-lysine biosynthesis via DAP pathway; L-lysine from DL-2,6-diaminopimelate: step 1/1.</text>
</comment>
<evidence type="ECO:0000256" key="8">
    <source>
        <dbReference type="ARBA" id="ARBA00060643"/>
    </source>
</evidence>
<dbReference type="InterPro" id="IPR022643">
    <property type="entry name" value="De-COase2_C"/>
</dbReference>
<evidence type="ECO:0000256" key="12">
    <source>
        <dbReference type="HAMAP-Rule" id="MF_02120"/>
    </source>
</evidence>
<dbReference type="Pfam" id="PF00278">
    <property type="entry name" value="Orn_DAP_Arg_deC"/>
    <property type="match status" value="1"/>
</dbReference>
<dbReference type="Gene3D" id="2.40.37.10">
    <property type="entry name" value="Lyase, Ornithine Decarboxylase, Chain A, domain 1"/>
    <property type="match status" value="1"/>
</dbReference>
<evidence type="ECO:0000256" key="9">
    <source>
        <dbReference type="ARBA" id="ARBA00060983"/>
    </source>
</evidence>
<dbReference type="NCBIfam" id="TIGR01048">
    <property type="entry name" value="lysA"/>
    <property type="match status" value="1"/>
</dbReference>
<feature type="binding site" evidence="12">
    <location>
        <position position="397"/>
    </location>
    <ligand>
        <name>pyridoxal 5'-phosphate</name>
        <dbReference type="ChEBI" id="CHEBI:597326"/>
    </ligand>
</feature>
<dbReference type="PANTHER" id="PTHR43727:SF2">
    <property type="entry name" value="GROUP IV DECARBOXYLASE"/>
    <property type="match status" value="1"/>
</dbReference>
<evidence type="ECO:0000256" key="14">
    <source>
        <dbReference type="RuleBase" id="RU003738"/>
    </source>
</evidence>
<dbReference type="InterPro" id="IPR002986">
    <property type="entry name" value="DAP_deCOOHase_LysA"/>
</dbReference>